<feature type="domain" description="DUF7746" evidence="1">
    <location>
        <begin position="137"/>
        <end position="211"/>
    </location>
</feature>
<dbReference type="Gramene" id="Solyc07g025280.1.1">
    <property type="protein sequence ID" value="Solyc07g025280.1.1.1"/>
    <property type="gene ID" value="Solyc07g025280.1"/>
</dbReference>
<proteinExistence type="predicted"/>
<dbReference type="Pfam" id="PF24925">
    <property type="entry name" value="DUF7746"/>
    <property type="match status" value="1"/>
</dbReference>
<dbReference type="PANTHER" id="PTHR33054">
    <property type="entry name" value="CCHC-TYPE DOMAIN-CONTAINING PROTEIN"/>
    <property type="match status" value="1"/>
</dbReference>
<dbReference type="EnsemblPlants" id="Solyc07g025280.1.1">
    <property type="protein sequence ID" value="Solyc07g025280.1.1.1"/>
    <property type="gene ID" value="Solyc07g025280.1"/>
</dbReference>
<sequence length="236" mass="27016">MTPLKSGESSTSSSSILLFKPYENPRTFSTELQIHKAEDIPHLSDVQRRSLEIEKSINSVALDTPDKDVPSRSITILQKDFSNQQSDSPPEEHILLKVAPVRSEHSNWLKPQKLYYSRASHLDISLKEKSNVMYNKYNAKNIYERNIDTFSEYNILSILQQIKMVVSAYRTSHNFSDQLTIHVLLAGFTGQLKGWLDTHLTEEDKQDIFQSVSLDPLRNTILQDGHTISYSTYSDP</sequence>
<dbReference type="Proteomes" id="UP000004994">
    <property type="component" value="Chromosome 7"/>
</dbReference>
<dbReference type="InParanoid" id="A0A3Q7H7D6"/>
<dbReference type="PANTHER" id="PTHR33054:SF11">
    <property type="match status" value="1"/>
</dbReference>
<evidence type="ECO:0000259" key="1">
    <source>
        <dbReference type="Pfam" id="PF24925"/>
    </source>
</evidence>
<reference evidence="2" key="1">
    <citation type="journal article" date="2012" name="Nature">
        <title>The tomato genome sequence provides insights into fleshy fruit evolution.</title>
        <authorList>
            <consortium name="Tomato Genome Consortium"/>
        </authorList>
    </citation>
    <scope>NUCLEOTIDE SEQUENCE [LARGE SCALE GENOMIC DNA]</scope>
    <source>
        <strain evidence="2">cv. Heinz 1706</strain>
    </source>
</reference>
<dbReference type="AlphaFoldDB" id="A0A3Q7H7D6"/>
<protein>
    <recommendedName>
        <fullName evidence="1">DUF7746 domain-containing protein</fullName>
    </recommendedName>
</protein>
<keyword evidence="3" id="KW-1185">Reference proteome</keyword>
<evidence type="ECO:0000313" key="2">
    <source>
        <dbReference type="EnsemblPlants" id="Solyc07g025280.1.1.1"/>
    </source>
</evidence>
<organism evidence="2">
    <name type="scientific">Solanum lycopersicum</name>
    <name type="common">Tomato</name>
    <name type="synonym">Lycopersicon esculentum</name>
    <dbReference type="NCBI Taxonomy" id="4081"/>
    <lineage>
        <taxon>Eukaryota</taxon>
        <taxon>Viridiplantae</taxon>
        <taxon>Streptophyta</taxon>
        <taxon>Embryophyta</taxon>
        <taxon>Tracheophyta</taxon>
        <taxon>Spermatophyta</taxon>
        <taxon>Magnoliopsida</taxon>
        <taxon>eudicotyledons</taxon>
        <taxon>Gunneridae</taxon>
        <taxon>Pentapetalae</taxon>
        <taxon>asterids</taxon>
        <taxon>lamiids</taxon>
        <taxon>Solanales</taxon>
        <taxon>Solanaceae</taxon>
        <taxon>Solanoideae</taxon>
        <taxon>Solaneae</taxon>
        <taxon>Solanum</taxon>
        <taxon>Solanum subgen. Lycopersicon</taxon>
    </lineage>
</organism>
<reference evidence="2" key="2">
    <citation type="submission" date="2019-01" db="UniProtKB">
        <authorList>
            <consortium name="EnsemblPlants"/>
        </authorList>
    </citation>
    <scope>IDENTIFICATION</scope>
    <source>
        <strain evidence="2">cv. Heinz 1706</strain>
    </source>
</reference>
<name>A0A3Q7H7D6_SOLLC</name>
<accession>A0A3Q7H7D6</accession>
<dbReference type="InterPro" id="IPR056648">
    <property type="entry name" value="DUF7746"/>
</dbReference>
<dbReference type="PaxDb" id="4081-Solyc07g025280.1.1"/>
<evidence type="ECO:0000313" key="3">
    <source>
        <dbReference type="Proteomes" id="UP000004994"/>
    </source>
</evidence>